<protein>
    <submittedName>
        <fullName evidence="4">Hydrogenase-1 operon protein HyaF</fullName>
    </submittedName>
</protein>
<dbReference type="AlphaFoldDB" id="A0A839T8N2"/>
<dbReference type="Proteomes" id="UP000549250">
    <property type="component" value="Unassembled WGS sequence"/>
</dbReference>
<proteinExistence type="inferred from homology"/>
<sequence>MNGETPFFNSGIGPGSRTEDDQLSYMPMPHEMHTFAIPVLPESEELGEYPETLELLERVQAELDGYKAGEPGRAVELACLPEPGLALLNQILGEGEVAVQVCGAQPVRIQETVLAGVWWGQQLDEQGIIVRQWLEIADVPALVLQQAFADARWPQLQAAAMPADLLNAGPVLAELLDAAQRHAEAGLGMARVVNLSLLPFSPEDHRFLAEQLGDGAVVMLSRGYGSCRIASTATPGIWRVQYFNSTDQLILDTLEVTTIPQVACAAQEDVEDSSERLREIRAVLI</sequence>
<evidence type="ECO:0000256" key="2">
    <source>
        <dbReference type="SAM" id="MobiDB-lite"/>
    </source>
</evidence>
<accession>A0A839T8N2</accession>
<dbReference type="InterPro" id="IPR006894">
    <property type="entry name" value="HupH_Hydgase_express_prot_C"/>
</dbReference>
<keyword evidence="5" id="KW-1185">Reference proteome</keyword>
<feature type="domain" description="HupH hydrogenase expression protein C-terminal" evidence="3">
    <location>
        <begin position="166"/>
        <end position="282"/>
    </location>
</feature>
<evidence type="ECO:0000259" key="3">
    <source>
        <dbReference type="Pfam" id="PF04809"/>
    </source>
</evidence>
<dbReference type="Pfam" id="PF04809">
    <property type="entry name" value="HupH_C"/>
    <property type="match status" value="2"/>
</dbReference>
<dbReference type="RefSeq" id="WP_183167659.1">
    <property type="nucleotide sequence ID" value="NZ_JACHXI010000020.1"/>
</dbReference>
<evidence type="ECO:0000313" key="5">
    <source>
        <dbReference type="Proteomes" id="UP000549250"/>
    </source>
</evidence>
<evidence type="ECO:0000313" key="4">
    <source>
        <dbReference type="EMBL" id="MBB3104816.1"/>
    </source>
</evidence>
<comment type="caution">
    <text evidence="4">The sequence shown here is derived from an EMBL/GenBank/DDBJ whole genome shotgun (WGS) entry which is preliminary data.</text>
</comment>
<comment type="similarity">
    <text evidence="1">Belongs to the HupH/HyaF family.</text>
</comment>
<feature type="domain" description="HupH hydrogenase expression protein C-terminal" evidence="3">
    <location>
        <begin position="54"/>
        <end position="146"/>
    </location>
</feature>
<organism evidence="4 5">
    <name type="scientific">Azomonas macrocytogenes</name>
    <name type="common">Azotobacter macrocytogenes</name>
    <dbReference type="NCBI Taxonomy" id="69962"/>
    <lineage>
        <taxon>Bacteria</taxon>
        <taxon>Pseudomonadati</taxon>
        <taxon>Pseudomonadota</taxon>
        <taxon>Gammaproteobacteria</taxon>
        <taxon>Pseudomonadales</taxon>
        <taxon>Pseudomonadaceae</taxon>
        <taxon>Azomonas</taxon>
    </lineage>
</organism>
<dbReference type="Gene3D" id="3.30.1370.140">
    <property type="entry name" value="HupH hydrogenase expression protein, C-terminal domain"/>
    <property type="match status" value="2"/>
</dbReference>
<dbReference type="EMBL" id="JACHXI010000020">
    <property type="protein sequence ID" value="MBB3104816.1"/>
    <property type="molecule type" value="Genomic_DNA"/>
</dbReference>
<evidence type="ECO:0000256" key="1">
    <source>
        <dbReference type="ARBA" id="ARBA00010832"/>
    </source>
</evidence>
<reference evidence="4 5" key="1">
    <citation type="submission" date="2020-08" db="EMBL/GenBank/DDBJ databases">
        <title>Genomic Encyclopedia of Type Strains, Phase III (KMG-III): the genomes of soil and plant-associated and newly described type strains.</title>
        <authorList>
            <person name="Whitman W."/>
        </authorList>
    </citation>
    <scope>NUCLEOTIDE SEQUENCE [LARGE SCALE GENOMIC DNA]</scope>
    <source>
        <strain evidence="4 5">CECT 4462</strain>
    </source>
</reference>
<dbReference type="InterPro" id="IPR038527">
    <property type="entry name" value="HupH_C_sf"/>
</dbReference>
<feature type="region of interest" description="Disordered" evidence="2">
    <location>
        <begin position="1"/>
        <end position="23"/>
    </location>
</feature>
<name>A0A839T8N2_AZOMA</name>
<gene>
    <name evidence="4" type="ORF">FHR87_003242</name>
</gene>